<dbReference type="OrthoDB" id="48509at2759"/>
<dbReference type="Proteomes" id="UP000281553">
    <property type="component" value="Unassembled WGS sequence"/>
</dbReference>
<evidence type="ECO:0000313" key="2">
    <source>
        <dbReference type="Proteomes" id="UP000281553"/>
    </source>
</evidence>
<reference evidence="1 2" key="1">
    <citation type="submission" date="2018-11" db="EMBL/GenBank/DDBJ databases">
        <authorList>
            <consortium name="Pathogen Informatics"/>
        </authorList>
    </citation>
    <scope>NUCLEOTIDE SEQUENCE [LARGE SCALE GENOMIC DNA]</scope>
</reference>
<dbReference type="AlphaFoldDB" id="A0A3P7N2A6"/>
<name>A0A3P7N2A6_DIBLA</name>
<proteinExistence type="predicted"/>
<evidence type="ECO:0000313" key="1">
    <source>
        <dbReference type="EMBL" id="VDN36444.1"/>
    </source>
</evidence>
<organism evidence="1 2">
    <name type="scientific">Dibothriocephalus latus</name>
    <name type="common">Fish tapeworm</name>
    <name type="synonym">Diphyllobothrium latum</name>
    <dbReference type="NCBI Taxonomy" id="60516"/>
    <lineage>
        <taxon>Eukaryota</taxon>
        <taxon>Metazoa</taxon>
        <taxon>Spiralia</taxon>
        <taxon>Lophotrochozoa</taxon>
        <taxon>Platyhelminthes</taxon>
        <taxon>Cestoda</taxon>
        <taxon>Eucestoda</taxon>
        <taxon>Diphyllobothriidea</taxon>
        <taxon>Diphyllobothriidae</taxon>
        <taxon>Dibothriocephalus</taxon>
    </lineage>
</organism>
<accession>A0A3P7N2A6</accession>
<protein>
    <submittedName>
        <fullName evidence="1">Uncharacterized protein</fullName>
    </submittedName>
</protein>
<dbReference type="EMBL" id="UYRU01088918">
    <property type="protein sequence ID" value="VDN36444.1"/>
    <property type="molecule type" value="Genomic_DNA"/>
</dbReference>
<keyword evidence="2" id="KW-1185">Reference proteome</keyword>
<gene>
    <name evidence="1" type="ORF">DILT_LOCUS17033</name>
</gene>
<sequence length="134" mass="14776">MNNPGAFALSPDSVNRKLAYPTGLYVCPFNSHPSRLLLLEPELKNNANSQLLVGSAITLKPAARTELTHWCESQLSVFPRHNVDLPTLISLLCDIEEADDVLECIEASFGKSSRLSKFSKAFVEKRATLMRSTA</sequence>